<evidence type="ECO:0000313" key="2">
    <source>
        <dbReference type="Proteomes" id="UP000282613"/>
    </source>
</evidence>
<reference evidence="1 2" key="1">
    <citation type="submission" date="2018-11" db="EMBL/GenBank/DDBJ databases">
        <authorList>
            <consortium name="Pathogen Informatics"/>
        </authorList>
    </citation>
    <scope>NUCLEOTIDE SEQUENCE [LARGE SCALE GENOMIC DNA]</scope>
</reference>
<protein>
    <submittedName>
        <fullName evidence="1">Uncharacterized protein</fullName>
    </submittedName>
</protein>
<dbReference type="EMBL" id="UYRS01002162">
    <property type="protein sequence ID" value="VDK25621.1"/>
    <property type="molecule type" value="Genomic_DNA"/>
</dbReference>
<proteinExistence type="predicted"/>
<sequence length="119" mass="14047">MLSPKSMPPRPVCTKTPPSLSVSLPLPRLPLQPPTMLKSASLSIGQEVNQAPKRLMVRQLKSSTRWEQHRVLSERRKWWWWWCSTSFTMRMHAMRGVVWVAMRWIGSVWQHLGRWTTQQ</sequence>
<accession>A0A3P6Q0C4</accession>
<gene>
    <name evidence="1" type="ORF">TASK_LOCUS2600</name>
</gene>
<organism evidence="1 2">
    <name type="scientific">Taenia asiatica</name>
    <name type="common">Asian tapeworm</name>
    <dbReference type="NCBI Taxonomy" id="60517"/>
    <lineage>
        <taxon>Eukaryota</taxon>
        <taxon>Metazoa</taxon>
        <taxon>Spiralia</taxon>
        <taxon>Lophotrochozoa</taxon>
        <taxon>Platyhelminthes</taxon>
        <taxon>Cestoda</taxon>
        <taxon>Eucestoda</taxon>
        <taxon>Cyclophyllidea</taxon>
        <taxon>Taeniidae</taxon>
        <taxon>Taenia</taxon>
    </lineage>
</organism>
<evidence type="ECO:0000313" key="1">
    <source>
        <dbReference type="EMBL" id="VDK25621.1"/>
    </source>
</evidence>
<keyword evidence="2" id="KW-1185">Reference proteome</keyword>
<dbReference type="Proteomes" id="UP000282613">
    <property type="component" value="Unassembled WGS sequence"/>
</dbReference>
<dbReference type="AlphaFoldDB" id="A0A3P6Q0C4"/>
<name>A0A3P6Q0C4_TAEAS</name>